<dbReference type="GO" id="GO:0004665">
    <property type="term" value="F:prephenate dehydrogenase (NADP+) activity"/>
    <property type="evidence" value="ECO:0007669"/>
    <property type="project" value="InterPro"/>
</dbReference>
<comment type="catalytic activity">
    <reaction evidence="10">
        <text>prephenate + NAD(+) = 3-(4-hydroxyphenyl)pyruvate + CO2 + NADH</text>
        <dbReference type="Rhea" id="RHEA:13869"/>
        <dbReference type="ChEBI" id="CHEBI:16526"/>
        <dbReference type="ChEBI" id="CHEBI:29934"/>
        <dbReference type="ChEBI" id="CHEBI:36242"/>
        <dbReference type="ChEBI" id="CHEBI:57540"/>
        <dbReference type="ChEBI" id="CHEBI:57945"/>
        <dbReference type="EC" id="1.3.1.12"/>
    </reaction>
</comment>
<keyword evidence="6" id="KW-0028">Amino-acid biosynthesis</keyword>
<dbReference type="PANTHER" id="PTHR21363">
    <property type="entry name" value="PREPHENATE DEHYDROGENASE"/>
    <property type="match status" value="1"/>
</dbReference>
<evidence type="ECO:0000256" key="4">
    <source>
        <dbReference type="ARBA" id="ARBA00016891"/>
    </source>
</evidence>
<reference evidence="13 14" key="1">
    <citation type="submission" date="2016-10" db="EMBL/GenBank/DDBJ databases">
        <authorList>
            <person name="de Groot N.N."/>
        </authorList>
    </citation>
    <scope>NUCLEOTIDE SEQUENCE [LARGE SCALE GENOMIC DNA]</scope>
    <source>
        <strain evidence="13 14">CGMCC 1.10434</strain>
    </source>
</reference>
<dbReference type="GO" id="GO:0008977">
    <property type="term" value="F:prephenate dehydrogenase (NAD+) activity"/>
    <property type="evidence" value="ECO:0007669"/>
    <property type="project" value="UniProtKB-EC"/>
</dbReference>
<dbReference type="Gene3D" id="1.10.3660.10">
    <property type="entry name" value="6-phosphogluconate dehydrogenase C-terminal like domain"/>
    <property type="match status" value="1"/>
</dbReference>
<dbReference type="CDD" id="cd04909">
    <property type="entry name" value="ACT_PDH-BS"/>
    <property type="match status" value="1"/>
</dbReference>
<organism evidence="13 14">
    <name type="scientific">Amphibacillus marinus</name>
    <dbReference type="NCBI Taxonomy" id="872970"/>
    <lineage>
        <taxon>Bacteria</taxon>
        <taxon>Bacillati</taxon>
        <taxon>Bacillota</taxon>
        <taxon>Bacilli</taxon>
        <taxon>Bacillales</taxon>
        <taxon>Bacillaceae</taxon>
        <taxon>Amphibacillus</taxon>
    </lineage>
</organism>
<sequence>MKQTVLIAGLGLIGGSLAANIKQNKSVHLIGFDLDQQTLTYAKANQIVDETSNDFVQAIKKADFCILAAPVSQTIALIKTIETIDLNHSLIVSDVSSVKGNVMEEADKIVSEQISFIGGHPMAGSHKKGIEAAKAHLFENAFYILTPSKRASEADTEKLKALLSATKSTFIVLNAKEHDEMTSVISHFPHLIASALVQQAKSWEKKHPRIPGLAAGGFRDITRIASSNPGMWQDIFFQNKDILIPLITDWITEMDTLKTLLETNDKISIYHYLEQAREFRDGLDREKRGAIPAFYDVFVDIFDQPGAIKQVISLLADHAISIKNIEILEIREDITGVLRLSFVTRADQLKSQQLLSNSGYETTIED</sequence>
<dbReference type="SUPFAM" id="SSF51735">
    <property type="entry name" value="NAD(P)-binding Rossmann-fold domains"/>
    <property type="match status" value="1"/>
</dbReference>
<keyword evidence="14" id="KW-1185">Reference proteome</keyword>
<accession>A0A1H8GH16</accession>
<dbReference type="SUPFAM" id="SSF55021">
    <property type="entry name" value="ACT-like"/>
    <property type="match status" value="1"/>
</dbReference>
<dbReference type="InterPro" id="IPR045865">
    <property type="entry name" value="ACT-like_dom_sf"/>
</dbReference>
<keyword evidence="9" id="KW-0057">Aromatic amino acid biosynthesis</keyword>
<evidence type="ECO:0000313" key="13">
    <source>
        <dbReference type="EMBL" id="SEN43044.1"/>
    </source>
</evidence>
<dbReference type="Gene3D" id="3.40.50.720">
    <property type="entry name" value="NAD(P)-binding Rossmann-like Domain"/>
    <property type="match status" value="1"/>
</dbReference>
<dbReference type="STRING" id="872970.SAMN04488134_10161"/>
<evidence type="ECO:0000256" key="2">
    <source>
        <dbReference type="ARBA" id="ARBA00007964"/>
    </source>
</evidence>
<dbReference type="EMBL" id="FODJ01000001">
    <property type="protein sequence ID" value="SEN43044.1"/>
    <property type="molecule type" value="Genomic_DNA"/>
</dbReference>
<evidence type="ECO:0000313" key="14">
    <source>
        <dbReference type="Proteomes" id="UP000199300"/>
    </source>
</evidence>
<feature type="domain" description="Prephenate/arogenate dehydrogenase" evidence="11">
    <location>
        <begin position="3"/>
        <end position="291"/>
    </location>
</feature>
<dbReference type="InterPro" id="IPR002912">
    <property type="entry name" value="ACT_dom"/>
</dbReference>
<evidence type="ECO:0000259" key="12">
    <source>
        <dbReference type="PROSITE" id="PS51671"/>
    </source>
</evidence>
<dbReference type="EC" id="1.3.1.12" evidence="3"/>
<evidence type="ECO:0000256" key="1">
    <source>
        <dbReference type="ARBA" id="ARBA00005067"/>
    </source>
</evidence>
<dbReference type="InterPro" id="IPR050812">
    <property type="entry name" value="Preph/Arog_dehydrog"/>
</dbReference>
<comment type="pathway">
    <text evidence="1">Amino-acid biosynthesis; L-tyrosine biosynthesis; (4-hydroxyphenyl)pyruvate from prephenate (NAD(+) route): step 1/1.</text>
</comment>
<evidence type="ECO:0000256" key="8">
    <source>
        <dbReference type="ARBA" id="ARBA00023027"/>
    </source>
</evidence>
<evidence type="ECO:0000256" key="5">
    <source>
        <dbReference type="ARBA" id="ARBA00022498"/>
    </source>
</evidence>
<dbReference type="Proteomes" id="UP000199300">
    <property type="component" value="Unassembled WGS sequence"/>
</dbReference>
<evidence type="ECO:0000256" key="10">
    <source>
        <dbReference type="ARBA" id="ARBA00049260"/>
    </source>
</evidence>
<keyword evidence="5" id="KW-0827">Tyrosine biosynthesis</keyword>
<dbReference type="AlphaFoldDB" id="A0A1H8GH16"/>
<evidence type="ECO:0000259" key="11">
    <source>
        <dbReference type="PROSITE" id="PS51176"/>
    </source>
</evidence>
<evidence type="ECO:0000256" key="7">
    <source>
        <dbReference type="ARBA" id="ARBA00023002"/>
    </source>
</evidence>
<proteinExistence type="inferred from homology"/>
<dbReference type="NCBIfam" id="NF005107">
    <property type="entry name" value="PRK06545.1-5"/>
    <property type="match status" value="1"/>
</dbReference>
<keyword evidence="7" id="KW-0560">Oxidoreductase</keyword>
<dbReference type="Pfam" id="PF02153">
    <property type="entry name" value="PDH_N"/>
    <property type="match status" value="1"/>
</dbReference>
<dbReference type="Pfam" id="PF20463">
    <property type="entry name" value="PDH_C"/>
    <property type="match status" value="1"/>
</dbReference>
<dbReference type="InterPro" id="IPR046826">
    <property type="entry name" value="PDH_N"/>
</dbReference>
<dbReference type="RefSeq" id="WP_177178153.1">
    <property type="nucleotide sequence ID" value="NZ_FODJ01000001.1"/>
</dbReference>
<name>A0A1H8GH16_9BACI</name>
<evidence type="ECO:0000256" key="6">
    <source>
        <dbReference type="ARBA" id="ARBA00022605"/>
    </source>
</evidence>
<dbReference type="UniPathway" id="UPA00122">
    <property type="reaction ID" value="UER00961"/>
</dbReference>
<comment type="similarity">
    <text evidence="2">Belongs to the prephenate/arogenate dehydrogenase family.</text>
</comment>
<dbReference type="SUPFAM" id="SSF48179">
    <property type="entry name" value="6-phosphogluconate dehydrogenase C-terminal domain-like"/>
    <property type="match status" value="1"/>
</dbReference>
<dbReference type="PROSITE" id="PS51176">
    <property type="entry name" value="PDH_ADH"/>
    <property type="match status" value="1"/>
</dbReference>
<gene>
    <name evidence="13" type="ORF">SAMN04488134_10161</name>
</gene>
<protein>
    <recommendedName>
        <fullName evidence="4">Prephenate dehydrogenase</fullName>
        <ecNumber evidence="3">1.3.1.12</ecNumber>
    </recommendedName>
</protein>
<dbReference type="InterPro" id="IPR046825">
    <property type="entry name" value="PDH_C"/>
</dbReference>
<dbReference type="InterPro" id="IPR008927">
    <property type="entry name" value="6-PGluconate_DH-like_C_sf"/>
</dbReference>
<dbReference type="FunFam" id="1.10.3660.10:FF:000003">
    <property type="entry name" value="Prephenate dehydrogenase"/>
    <property type="match status" value="1"/>
</dbReference>
<dbReference type="InterPro" id="IPR036291">
    <property type="entry name" value="NAD(P)-bd_dom_sf"/>
</dbReference>
<feature type="domain" description="ACT" evidence="12">
    <location>
        <begin position="296"/>
        <end position="366"/>
    </location>
</feature>
<dbReference type="GO" id="GO:0006571">
    <property type="term" value="P:tyrosine biosynthetic process"/>
    <property type="evidence" value="ECO:0007669"/>
    <property type="project" value="UniProtKB-UniPathway"/>
</dbReference>
<dbReference type="FunFam" id="3.40.50.720:FF:000208">
    <property type="entry name" value="Prephenate dehydrogenase"/>
    <property type="match status" value="1"/>
</dbReference>
<dbReference type="GO" id="GO:0070403">
    <property type="term" value="F:NAD+ binding"/>
    <property type="evidence" value="ECO:0007669"/>
    <property type="project" value="InterPro"/>
</dbReference>
<evidence type="ECO:0000256" key="9">
    <source>
        <dbReference type="ARBA" id="ARBA00023141"/>
    </source>
</evidence>
<evidence type="ECO:0000256" key="3">
    <source>
        <dbReference type="ARBA" id="ARBA00012068"/>
    </source>
</evidence>
<dbReference type="InterPro" id="IPR003099">
    <property type="entry name" value="Prephen_DH"/>
</dbReference>
<dbReference type="PANTHER" id="PTHR21363:SF0">
    <property type="entry name" value="PREPHENATE DEHYDROGENASE [NADP(+)]"/>
    <property type="match status" value="1"/>
</dbReference>
<keyword evidence="8" id="KW-0520">NAD</keyword>
<dbReference type="PROSITE" id="PS51671">
    <property type="entry name" value="ACT"/>
    <property type="match status" value="1"/>
</dbReference>